<proteinExistence type="inferred from homology"/>
<feature type="transmembrane region" description="Helical" evidence="12">
    <location>
        <begin position="152"/>
        <end position="170"/>
    </location>
</feature>
<keyword evidence="7 12" id="KW-1133">Transmembrane helix</keyword>
<keyword evidence="4" id="KW-0138">CF(0)</keyword>
<evidence type="ECO:0000256" key="12">
    <source>
        <dbReference type="SAM" id="Phobius"/>
    </source>
</evidence>
<dbReference type="InterPro" id="IPR000568">
    <property type="entry name" value="ATP_synth_F0_asu"/>
</dbReference>
<evidence type="ECO:0000256" key="3">
    <source>
        <dbReference type="ARBA" id="ARBA00022448"/>
    </source>
</evidence>
<evidence type="ECO:0000256" key="8">
    <source>
        <dbReference type="ARBA" id="ARBA00023065"/>
    </source>
</evidence>
<dbReference type="GO" id="GO:0045259">
    <property type="term" value="C:proton-transporting ATP synthase complex"/>
    <property type="evidence" value="ECO:0007669"/>
    <property type="project" value="UniProtKB-KW"/>
</dbReference>
<keyword evidence="3" id="KW-0813">Transport</keyword>
<dbReference type="InterPro" id="IPR045083">
    <property type="entry name" value="ATP_synth_F0_asu_bact/mt"/>
</dbReference>
<dbReference type="SUPFAM" id="SSF81336">
    <property type="entry name" value="F1F0 ATP synthase subunit A"/>
    <property type="match status" value="1"/>
</dbReference>
<keyword evidence="9 12" id="KW-0472">Membrane</keyword>
<name>A0A0C4L148_9BILA</name>
<feature type="transmembrane region" description="Helical" evidence="12">
    <location>
        <begin position="44"/>
        <end position="65"/>
    </location>
</feature>
<evidence type="ECO:0000256" key="10">
    <source>
        <dbReference type="ARBA" id="ARBA00023310"/>
    </source>
</evidence>
<evidence type="ECO:0000256" key="4">
    <source>
        <dbReference type="ARBA" id="ARBA00022547"/>
    </source>
</evidence>
<dbReference type="Pfam" id="PF00119">
    <property type="entry name" value="ATP-synt_A"/>
    <property type="match status" value="1"/>
</dbReference>
<keyword evidence="13" id="KW-0496">Mitochondrion</keyword>
<geneLocation type="mitochondrion" evidence="13"/>
<dbReference type="EMBL" id="KJ489417">
    <property type="protein sequence ID" value="AHZ34254.1"/>
    <property type="molecule type" value="Genomic_DNA"/>
</dbReference>
<dbReference type="AlphaFoldDB" id="A0A0C4L148"/>
<reference evidence="13" key="1">
    <citation type="submission" date="2014-02" db="EMBL/GenBank/DDBJ databases">
        <title>Complete mitochondrial genome sequence of the Brachionus rubens.</title>
        <authorList>
            <person name="Cheng S.H."/>
            <person name="Zhang Y."/>
            <person name="Liu Y.L."/>
            <person name="Lu Y.M."/>
            <person name="Xia M.N."/>
            <person name="Yan J.J."/>
            <person name="Sun D.Q."/>
            <person name="Xi Y.L."/>
        </authorList>
    </citation>
    <scope>NUCLEOTIDE SEQUENCE</scope>
</reference>
<gene>
    <name evidence="13" type="primary">ATP6</name>
</gene>
<keyword evidence="5 12" id="KW-0812">Transmembrane</keyword>
<evidence type="ECO:0000256" key="7">
    <source>
        <dbReference type="ARBA" id="ARBA00022989"/>
    </source>
</evidence>
<keyword evidence="6" id="KW-0375">Hydrogen ion transport</keyword>
<feature type="transmembrane region" description="Helical" evidence="12">
    <location>
        <begin position="77"/>
        <end position="100"/>
    </location>
</feature>
<dbReference type="PANTHER" id="PTHR11410:SF0">
    <property type="entry name" value="ATP SYNTHASE SUBUNIT A"/>
    <property type="match status" value="1"/>
</dbReference>
<feature type="transmembrane region" description="Helical" evidence="12">
    <location>
        <begin position="112"/>
        <end position="132"/>
    </location>
</feature>
<dbReference type="PRINTS" id="PR00123">
    <property type="entry name" value="ATPASEA"/>
</dbReference>
<dbReference type="InterPro" id="IPR035908">
    <property type="entry name" value="F0_ATP_A_sf"/>
</dbReference>
<dbReference type="NCBIfam" id="TIGR01131">
    <property type="entry name" value="ATP_synt_6_or_A"/>
    <property type="match status" value="1"/>
</dbReference>
<comment type="subcellular location">
    <subcellularLocation>
        <location evidence="1">Membrane</location>
        <topology evidence="1">Multi-pass membrane protein</topology>
    </subcellularLocation>
    <subcellularLocation>
        <location evidence="11">Mitochondrion inner membrane</location>
        <topology evidence="11">Multi-pass membrane protein</topology>
    </subcellularLocation>
</comment>
<comment type="similarity">
    <text evidence="2">Belongs to the ATPase A chain family.</text>
</comment>
<keyword evidence="8" id="KW-0406">Ion transport</keyword>
<evidence type="ECO:0000256" key="5">
    <source>
        <dbReference type="ARBA" id="ARBA00022692"/>
    </source>
</evidence>
<dbReference type="GO" id="GO:0005743">
    <property type="term" value="C:mitochondrial inner membrane"/>
    <property type="evidence" value="ECO:0007669"/>
    <property type="project" value="UniProtKB-SubCell"/>
</dbReference>
<evidence type="ECO:0000256" key="1">
    <source>
        <dbReference type="ARBA" id="ARBA00004141"/>
    </source>
</evidence>
<evidence type="ECO:0000256" key="2">
    <source>
        <dbReference type="ARBA" id="ARBA00006810"/>
    </source>
</evidence>
<evidence type="ECO:0000256" key="9">
    <source>
        <dbReference type="ARBA" id="ARBA00023136"/>
    </source>
</evidence>
<evidence type="ECO:0000256" key="6">
    <source>
        <dbReference type="ARBA" id="ARBA00022781"/>
    </source>
</evidence>
<feature type="transmembrane region" description="Helical" evidence="12">
    <location>
        <begin position="177"/>
        <end position="199"/>
    </location>
</feature>
<sequence>MLMMLNGIIVSLFLFSFAFFNFFKMLTRYSVLKQSFMNTLESMVGAKVTKFLIITLFIAFFMINLSGNIPLNSIPTLFYSQTLTISLLFWVPIMICVSITQFKEFMAHMLPYGSPVGLMLFLPLVEIFSQLIRPFTLMIRLSTNLSSGHIMMYMFSYFTLLSSALSPFIYAVLYALFILELCISMLQAYIFVSLISLYINETV</sequence>
<accession>A0A0C4L148</accession>
<dbReference type="PANTHER" id="PTHR11410">
    <property type="entry name" value="ATP SYNTHASE SUBUNIT A"/>
    <property type="match status" value="1"/>
</dbReference>
<organism evidence="13">
    <name type="scientific">Brachionus rubens</name>
    <dbReference type="NCBI Taxonomy" id="392764"/>
    <lineage>
        <taxon>Eukaryota</taxon>
        <taxon>Metazoa</taxon>
        <taxon>Spiralia</taxon>
        <taxon>Gnathifera</taxon>
        <taxon>Rotifera</taxon>
        <taxon>Eurotatoria</taxon>
        <taxon>Monogononta</taxon>
        <taxon>Pseudotrocha</taxon>
        <taxon>Ploima</taxon>
        <taxon>Brachionidae</taxon>
        <taxon>Brachionus</taxon>
    </lineage>
</organism>
<protein>
    <recommendedName>
        <fullName evidence="11">ATP synthase subunit a</fullName>
    </recommendedName>
</protein>
<dbReference type="Gene3D" id="1.20.120.220">
    <property type="entry name" value="ATP synthase, F0 complex, subunit A"/>
    <property type="match status" value="1"/>
</dbReference>
<evidence type="ECO:0000256" key="11">
    <source>
        <dbReference type="RuleBase" id="RU004450"/>
    </source>
</evidence>
<dbReference type="CDD" id="cd00310">
    <property type="entry name" value="ATP-synt_Fo_a_6"/>
    <property type="match status" value="1"/>
</dbReference>
<feature type="transmembrane region" description="Helical" evidence="12">
    <location>
        <begin position="6"/>
        <end position="23"/>
    </location>
</feature>
<evidence type="ECO:0000313" key="13">
    <source>
        <dbReference type="EMBL" id="AHZ34254.1"/>
    </source>
</evidence>
<keyword evidence="10" id="KW-0066">ATP synthesis</keyword>
<dbReference type="GO" id="GO:0046933">
    <property type="term" value="F:proton-transporting ATP synthase activity, rotational mechanism"/>
    <property type="evidence" value="ECO:0007669"/>
    <property type="project" value="TreeGrafter"/>
</dbReference>